<dbReference type="Gene3D" id="3.30.950.30">
    <property type="entry name" value="Schlafen, AAA domain"/>
    <property type="match status" value="1"/>
</dbReference>
<dbReference type="InterPro" id="IPR007421">
    <property type="entry name" value="Schlafen_AlbA_2_dom"/>
</dbReference>
<feature type="region of interest" description="Disordered" evidence="1">
    <location>
        <begin position="556"/>
        <end position="590"/>
    </location>
</feature>
<keyword evidence="4" id="KW-1185">Reference proteome</keyword>
<proteinExistence type="predicted"/>
<dbReference type="AlphaFoldDB" id="A0A849K7T4"/>
<evidence type="ECO:0000313" key="3">
    <source>
        <dbReference type="EMBL" id="NNU27257.1"/>
    </source>
</evidence>
<protein>
    <submittedName>
        <fullName evidence="3">Transcriptional regulator</fullName>
    </submittedName>
</protein>
<name>A0A849K7T4_9MICO</name>
<dbReference type="InterPro" id="IPR038461">
    <property type="entry name" value="Schlafen_AlbA_2_dom_sf"/>
</dbReference>
<evidence type="ECO:0000259" key="2">
    <source>
        <dbReference type="Pfam" id="PF04326"/>
    </source>
</evidence>
<gene>
    <name evidence="3" type="ORF">HLI28_06840</name>
</gene>
<accession>A0A849K7T4</accession>
<dbReference type="Gene3D" id="3.30.565.60">
    <property type="match status" value="1"/>
</dbReference>
<organism evidence="3 4">
    <name type="scientific">Isoptericola sediminis</name>
    <dbReference type="NCBI Taxonomy" id="2733572"/>
    <lineage>
        <taxon>Bacteria</taxon>
        <taxon>Bacillati</taxon>
        <taxon>Actinomycetota</taxon>
        <taxon>Actinomycetes</taxon>
        <taxon>Micrococcales</taxon>
        <taxon>Promicromonosporaceae</taxon>
        <taxon>Isoptericola</taxon>
    </lineage>
</organism>
<reference evidence="3 4" key="1">
    <citation type="submission" date="2020-05" db="EMBL/GenBank/DDBJ databases">
        <title>Genome sequence of Isoptericola sp. JC619 isolated from Chilika lagoon, India.</title>
        <authorList>
            <person name="Kumar D."/>
            <person name="Appam K."/>
            <person name="Gandham S."/>
            <person name="Uppada J."/>
            <person name="Sasikala C."/>
            <person name="Venkata Ramana C."/>
        </authorList>
    </citation>
    <scope>NUCLEOTIDE SEQUENCE [LARGE SCALE GENOMIC DNA]</scope>
    <source>
        <strain evidence="3 4">JC619</strain>
    </source>
</reference>
<dbReference type="Pfam" id="PF13749">
    <property type="entry name" value="HATPase_c_4"/>
    <property type="match status" value="1"/>
</dbReference>
<feature type="domain" description="Schlafen AlbA-2" evidence="2">
    <location>
        <begin position="27"/>
        <end position="144"/>
    </location>
</feature>
<dbReference type="InterPro" id="IPR038475">
    <property type="entry name" value="RecG_C_sf"/>
</dbReference>
<evidence type="ECO:0000313" key="4">
    <source>
        <dbReference type="Proteomes" id="UP000557204"/>
    </source>
</evidence>
<dbReference type="Gene3D" id="6.10.10.130">
    <property type="match status" value="1"/>
</dbReference>
<dbReference type="Pfam" id="PF04326">
    <property type="entry name" value="SLFN_AlbA_2"/>
    <property type="match status" value="1"/>
</dbReference>
<dbReference type="InterPro" id="IPR036390">
    <property type="entry name" value="WH_DNA-bd_sf"/>
</dbReference>
<dbReference type="EMBL" id="JABFAJ010000011">
    <property type="protein sequence ID" value="NNU27257.1"/>
    <property type="molecule type" value="Genomic_DNA"/>
</dbReference>
<comment type="caution">
    <text evidence="3">The sequence shown here is derived from an EMBL/GenBank/DDBJ whole genome shotgun (WGS) entry which is preliminary data.</text>
</comment>
<dbReference type="SUPFAM" id="SSF46785">
    <property type="entry name" value="Winged helix' DNA-binding domain"/>
    <property type="match status" value="1"/>
</dbReference>
<dbReference type="PANTHER" id="PTHR30595:SF6">
    <property type="entry name" value="SCHLAFEN ALBA-2 DOMAIN-CONTAINING PROTEIN"/>
    <property type="match status" value="1"/>
</dbReference>
<dbReference type="Proteomes" id="UP000557204">
    <property type="component" value="Unassembled WGS sequence"/>
</dbReference>
<dbReference type="RefSeq" id="WP_171246751.1">
    <property type="nucleotide sequence ID" value="NZ_JABFAJ010000011.1"/>
</dbReference>
<sequence>MEKPMRRAELLSVLDAIHAGGTADVAETQTLDFKTQKPRSVQDTLEDLADAVACFANAGGGTVVVGVADRVAGPDAFVGHTLDSDGTRKRIYELTDPSILVEVEAVTHQGGDVLAVHVPRGVTVHKVKSKMPTERVGTSCMPMSTHRIASLVAERQGDDWSAHDSGVEVNAVDDVAVAVARSRLERSVDPRRRERARGATVEMLRGLGVVTERNTLTNAGALLFRGLDQFPVLVAYVFRRTPTGALAANEQLSGPLVTVLQRVFDLVEVRIDRTSVSVGSGQQLQVGDLPDAAVREAVVNAVMHRDYRRTDRVTVEHSPTRLAVTSPGGFVTGVRADNVLTTSSRTRNGSLAQAIRGLDFAETAGTGVDRMYAEMARIGHQPPVYQADPESVTVTLRGGAPNASLTRFVSTLPADEAEDADMLMVLLTLLTQRLVDAREMTPRLQKPDVAETQAVLDRLASDEVRLIEPTRETRRNTFPRYRLREEPVAALGSAVAYRRRTADQLDRKVIALVKEAGMINSRMVRLMLDLDVQTTSRLLRDLVDRGFLVRTSKATRGTSVTYGPGPKAVAGQDASVRPADRPQSEELDLD</sequence>
<dbReference type="PANTHER" id="PTHR30595">
    <property type="entry name" value="GLPR-RELATED TRANSCRIPTIONAL REPRESSOR"/>
    <property type="match status" value="1"/>
</dbReference>
<evidence type="ECO:0000256" key="1">
    <source>
        <dbReference type="SAM" id="MobiDB-lite"/>
    </source>
</evidence>